<evidence type="ECO:0000256" key="4">
    <source>
        <dbReference type="ARBA" id="ARBA00023069"/>
    </source>
</evidence>
<dbReference type="EMBL" id="JAUHLI010000002">
    <property type="protein sequence ID" value="MEE2000302.1"/>
    <property type="molecule type" value="Genomic_DNA"/>
</dbReference>
<accession>A0ABU7J1S6</accession>
<evidence type="ECO:0000256" key="6">
    <source>
        <dbReference type="SAM" id="SignalP"/>
    </source>
</evidence>
<gene>
    <name evidence="8" type="ORF">QWY20_02465</name>
</gene>
<dbReference type="Proteomes" id="UP001336314">
    <property type="component" value="Unassembled WGS sequence"/>
</dbReference>
<dbReference type="SUPFAM" id="SSF56601">
    <property type="entry name" value="beta-lactamase/transpeptidase-like"/>
    <property type="match status" value="1"/>
</dbReference>
<keyword evidence="3" id="KW-0963">Cytoplasm</keyword>
<dbReference type="PANTHER" id="PTHR43283">
    <property type="entry name" value="BETA-LACTAMASE-RELATED"/>
    <property type="match status" value="1"/>
</dbReference>
<dbReference type="Gene3D" id="2.60.40.10">
    <property type="entry name" value="Immunoglobulins"/>
    <property type="match status" value="1"/>
</dbReference>
<feature type="signal peptide" evidence="6">
    <location>
        <begin position="1"/>
        <end position="18"/>
    </location>
</feature>
<keyword evidence="5" id="KW-0966">Cell projection</keyword>
<comment type="subcellular location">
    <subcellularLocation>
        <location evidence="1">Cell projection</location>
        <location evidence="1">Cilium</location>
    </subcellularLocation>
    <subcellularLocation>
        <location evidence="2">Cytoplasm</location>
    </subcellularLocation>
</comment>
<evidence type="ECO:0000313" key="8">
    <source>
        <dbReference type="EMBL" id="MEE2000302.1"/>
    </source>
</evidence>
<feature type="domain" description="HYDIN/VesB/CFA65-like Ig-like" evidence="7">
    <location>
        <begin position="310"/>
        <end position="398"/>
    </location>
</feature>
<keyword evidence="4" id="KW-0969">Cilium</keyword>
<dbReference type="Gene3D" id="3.40.710.10">
    <property type="entry name" value="DD-peptidase/beta-lactamase superfamily"/>
    <property type="match status" value="1"/>
</dbReference>
<comment type="caution">
    <text evidence="8">The sequence shown here is derived from an EMBL/GenBank/DDBJ whole genome shotgun (WGS) entry which is preliminary data.</text>
</comment>
<evidence type="ECO:0000259" key="7">
    <source>
        <dbReference type="Pfam" id="PF22544"/>
    </source>
</evidence>
<evidence type="ECO:0000313" key="9">
    <source>
        <dbReference type="Proteomes" id="UP001336314"/>
    </source>
</evidence>
<dbReference type="RefSeq" id="WP_330127446.1">
    <property type="nucleotide sequence ID" value="NZ_JAUHLI010000002.1"/>
</dbReference>
<evidence type="ECO:0000256" key="2">
    <source>
        <dbReference type="ARBA" id="ARBA00004496"/>
    </source>
</evidence>
<dbReference type="InterPro" id="IPR053879">
    <property type="entry name" value="HYDIN_VesB_CFA65-like_Ig"/>
</dbReference>
<proteinExistence type="predicted"/>
<evidence type="ECO:0000256" key="3">
    <source>
        <dbReference type="ARBA" id="ARBA00022490"/>
    </source>
</evidence>
<protein>
    <submittedName>
        <fullName evidence="8">Choice-of-anchor D domain-containing protein</fullName>
    </submittedName>
</protein>
<dbReference type="PANTHER" id="PTHR43283:SF7">
    <property type="entry name" value="BETA-LACTAMASE-RELATED DOMAIN-CONTAINING PROTEIN"/>
    <property type="match status" value="1"/>
</dbReference>
<sequence length="979" mass="106159">MKTLILTLSLLLATAVPAVVSASIVFEEDFQTGQYSDWQLSGLGSDSANYYFGNVSLRLDGLRTAEMHLSTSGYQNVQLSMDLAGLYLVPGDFCHAEYSLNGGQSWQTVVTLGAGQASGNFSTGTISSGLDNQQDLRLRFRAYTLYGHYCYGDNVLLTGTTAPGSLLLQEDFQSGSYPAWSMSGLGSDQINLYAGNYSIRLDGLRQGVLAVSTEGYQQVHLSMDLAALYLVPGDLCYAEYSVNGGQSWQTLMTRGAGQANGNFTTGSISTGLDNQPDLRLRFRAYTLYGNYCYGDNVELTGTAMDTTPLPQLHFSGQTQFADTETGQSTVQSYTISNTGSATLELQQVSLTNETFNLSQDSCSLQSLIPSSSCQLTVTFTPTTADLFQATLTVPSNAPDTPFVSQLSGVGVVDNGTPGCDYDCLDGSGQVNRSALGYSQLMSTAQGQLVNYSHYAVPAQAANPEHQFRGTLSLTITPGVFSEQGTNLASAYTSPNTLPAFEFEFVQKGTHLLPVQRQLIQSGHPSWDYILLPGRVWQEAGDQGYSRVALPFALQEVNANCIHNGVMTFLFKDDGSVSNLAYQIAQETCQYFKFNLHGKLSASYQPHAIADEASIVQNYLQEQAQRLPVKPLAELASDYPAANLNLATIGSEQSSQHRTAYGIYYQGVHYQGACATRQGNYPYCSVMALPSYSTAKSVVAGFGLMRLEQKYGGSAKALAVSSLVPQCPGSRWSDVSLEQALDMATGNYDSAGDSVDEGATKTIQEFFLTATHADKIQHACAYPRKATPGSLFVYHSSDTYILSAAMQQYYRQMAGVNADYYRDLLVEELWEPLALSPLSYESRRSYDSVALPWAGFGLSLLSDDLLKLGRFALLQQGQVQGQQLLHPGMLQDALQQGSNGGLNTGSTSSRYRLGFWAYDLSASQIVQCQNPSWVPYMSGFGGIGVVLLPNGMIYYYVSDNQEYGFTQTVNELAKIAPVCQ</sequence>
<dbReference type="Pfam" id="PF22544">
    <property type="entry name" value="HYDIN_VesB_CFA65-like_Ig"/>
    <property type="match status" value="1"/>
</dbReference>
<dbReference type="NCBIfam" id="NF012200">
    <property type="entry name" value="choice_anch_D"/>
    <property type="match status" value="1"/>
</dbReference>
<dbReference type="InterPro" id="IPR013783">
    <property type="entry name" value="Ig-like_fold"/>
</dbReference>
<dbReference type="InterPro" id="IPR050789">
    <property type="entry name" value="Diverse_Enzym_Activities"/>
</dbReference>
<reference evidence="8 9" key="1">
    <citation type="submission" date="2023-07" db="EMBL/GenBank/DDBJ databases">
        <title>Alkalimonas sp., MEB108 novel, alkaliphilic bacterium isolated from Lonar Lake, India.</title>
        <authorList>
            <person name="Joshi A."/>
            <person name="Thite S."/>
        </authorList>
    </citation>
    <scope>NUCLEOTIDE SEQUENCE [LARGE SCALE GENOMIC DNA]</scope>
    <source>
        <strain evidence="8 9">MEB108</strain>
    </source>
</reference>
<keyword evidence="9" id="KW-1185">Reference proteome</keyword>
<evidence type="ECO:0000256" key="5">
    <source>
        <dbReference type="ARBA" id="ARBA00023273"/>
    </source>
</evidence>
<organism evidence="8 9">
    <name type="scientific">Alkalimonas cellulosilytica</name>
    <dbReference type="NCBI Taxonomy" id="3058395"/>
    <lineage>
        <taxon>Bacteria</taxon>
        <taxon>Pseudomonadati</taxon>
        <taxon>Pseudomonadota</taxon>
        <taxon>Gammaproteobacteria</taxon>
        <taxon>Alkalimonas</taxon>
    </lineage>
</organism>
<feature type="chain" id="PRO_5045373123" evidence="6">
    <location>
        <begin position="19"/>
        <end position="979"/>
    </location>
</feature>
<dbReference type="InterPro" id="IPR012338">
    <property type="entry name" value="Beta-lactam/transpept-like"/>
</dbReference>
<keyword evidence="6" id="KW-0732">Signal</keyword>
<evidence type="ECO:0000256" key="1">
    <source>
        <dbReference type="ARBA" id="ARBA00004138"/>
    </source>
</evidence>
<name>A0ABU7J1S6_9GAMM</name>